<accession>A0A545ARA3</accession>
<comment type="subcellular location">
    <subcellularLocation>
        <location evidence="1">Cell envelope</location>
    </subcellularLocation>
</comment>
<comment type="caution">
    <text evidence="8">The sequence shown here is derived from an EMBL/GenBank/DDBJ whole genome shotgun (WGS) entry which is preliminary data.</text>
</comment>
<dbReference type="InterPro" id="IPR050553">
    <property type="entry name" value="Thioredoxin_ResA/DsbE_sf"/>
</dbReference>
<dbReference type="InterPro" id="IPR036249">
    <property type="entry name" value="Thioredoxin-like_sf"/>
</dbReference>
<dbReference type="EMBL" id="VIRS01000011">
    <property type="protein sequence ID" value="TQS43803.1"/>
    <property type="molecule type" value="Genomic_DNA"/>
</dbReference>
<dbReference type="PANTHER" id="PTHR42852:SF6">
    <property type="entry name" value="THIOL:DISULFIDE INTERCHANGE PROTEIN DSBE"/>
    <property type="match status" value="1"/>
</dbReference>
<dbReference type="SUPFAM" id="SSF52833">
    <property type="entry name" value="Thioredoxin-like"/>
    <property type="match status" value="1"/>
</dbReference>
<dbReference type="InParanoid" id="A0A545ARA3"/>
<evidence type="ECO:0000256" key="6">
    <source>
        <dbReference type="SAM" id="MobiDB-lite"/>
    </source>
</evidence>
<name>A0A545ARA3_9ACTN</name>
<feature type="domain" description="Thioredoxin" evidence="7">
    <location>
        <begin position="58"/>
        <end position="218"/>
    </location>
</feature>
<dbReference type="GO" id="GO:0016491">
    <property type="term" value="F:oxidoreductase activity"/>
    <property type="evidence" value="ECO:0007669"/>
    <property type="project" value="InterPro"/>
</dbReference>
<dbReference type="PANTHER" id="PTHR42852">
    <property type="entry name" value="THIOL:DISULFIDE INTERCHANGE PROTEIN DSBE"/>
    <property type="match status" value="1"/>
</dbReference>
<evidence type="ECO:0000256" key="3">
    <source>
        <dbReference type="ARBA" id="ARBA00022968"/>
    </source>
</evidence>
<keyword evidence="3" id="KW-0735">Signal-anchor</keyword>
<dbReference type="InterPro" id="IPR013766">
    <property type="entry name" value="Thioredoxin_domain"/>
</dbReference>
<evidence type="ECO:0000313" key="9">
    <source>
        <dbReference type="Proteomes" id="UP000317982"/>
    </source>
</evidence>
<evidence type="ECO:0000256" key="4">
    <source>
        <dbReference type="ARBA" id="ARBA00023157"/>
    </source>
</evidence>
<dbReference type="GO" id="GO:0017004">
    <property type="term" value="P:cytochrome complex assembly"/>
    <property type="evidence" value="ECO:0007669"/>
    <property type="project" value="UniProtKB-KW"/>
</dbReference>
<dbReference type="Pfam" id="PF08534">
    <property type="entry name" value="Redoxin"/>
    <property type="match status" value="1"/>
</dbReference>
<dbReference type="GO" id="GO:0030313">
    <property type="term" value="C:cell envelope"/>
    <property type="evidence" value="ECO:0007669"/>
    <property type="project" value="UniProtKB-SubCell"/>
</dbReference>
<reference evidence="8 9" key="1">
    <citation type="submission" date="2019-07" db="EMBL/GenBank/DDBJ databases">
        <title>Cryptosporangium phraense sp. nov., isolated from plant litter.</title>
        <authorList>
            <person name="Suriyachadkun C."/>
        </authorList>
    </citation>
    <scope>NUCLEOTIDE SEQUENCE [LARGE SCALE GENOMIC DNA]</scope>
    <source>
        <strain evidence="8 9">A-T 5661</strain>
    </source>
</reference>
<proteinExistence type="predicted"/>
<dbReference type="CDD" id="cd02966">
    <property type="entry name" value="TlpA_like_family"/>
    <property type="match status" value="1"/>
</dbReference>
<feature type="region of interest" description="Disordered" evidence="6">
    <location>
        <begin position="1"/>
        <end position="20"/>
    </location>
</feature>
<dbReference type="Proteomes" id="UP000317982">
    <property type="component" value="Unassembled WGS sequence"/>
</dbReference>
<dbReference type="AlphaFoldDB" id="A0A545ARA3"/>
<evidence type="ECO:0000256" key="2">
    <source>
        <dbReference type="ARBA" id="ARBA00022748"/>
    </source>
</evidence>
<sequence>MRGLAGRAGRRGAGPGRRSAGLRAVGPVRVLVVVVLLLAGCSSGGGGKAEESPTPGWNPSAFADSKFAACPAATGPVPGGSPLRSVKPLLCMVKTGDPVTVGAPIGRPMVLNLWASWCLPCKDEMPVMEHLSTAAGARLAVVGVNTGDDAPNAILAADDVGVTFPNVYDRAQDVLHALKLNSLPATAFISADGEVVHVYRGTPLTDKTLSALVEQHLGVRVA</sequence>
<evidence type="ECO:0000313" key="8">
    <source>
        <dbReference type="EMBL" id="TQS43803.1"/>
    </source>
</evidence>
<protein>
    <submittedName>
        <fullName evidence="8">TlpA family protein disulfide reductase</fullName>
    </submittedName>
</protein>
<keyword evidence="4" id="KW-1015">Disulfide bond</keyword>
<dbReference type="OrthoDB" id="9796554at2"/>
<evidence type="ECO:0000256" key="5">
    <source>
        <dbReference type="ARBA" id="ARBA00023284"/>
    </source>
</evidence>
<dbReference type="Gene3D" id="3.40.30.10">
    <property type="entry name" value="Glutaredoxin"/>
    <property type="match status" value="1"/>
</dbReference>
<evidence type="ECO:0000259" key="7">
    <source>
        <dbReference type="PROSITE" id="PS51352"/>
    </source>
</evidence>
<keyword evidence="3" id="KW-0812">Transmembrane</keyword>
<dbReference type="InterPro" id="IPR013740">
    <property type="entry name" value="Redoxin"/>
</dbReference>
<keyword evidence="5" id="KW-0676">Redox-active center</keyword>
<evidence type="ECO:0000256" key="1">
    <source>
        <dbReference type="ARBA" id="ARBA00004196"/>
    </source>
</evidence>
<keyword evidence="2" id="KW-0201">Cytochrome c-type biogenesis</keyword>
<dbReference type="PROSITE" id="PS00194">
    <property type="entry name" value="THIOREDOXIN_1"/>
    <property type="match status" value="1"/>
</dbReference>
<gene>
    <name evidence="8" type="ORF">FL583_17410</name>
</gene>
<dbReference type="InterPro" id="IPR017937">
    <property type="entry name" value="Thioredoxin_CS"/>
</dbReference>
<dbReference type="PROSITE" id="PS51352">
    <property type="entry name" value="THIOREDOXIN_2"/>
    <property type="match status" value="1"/>
</dbReference>
<organism evidence="8 9">
    <name type="scientific">Cryptosporangium phraense</name>
    <dbReference type="NCBI Taxonomy" id="2593070"/>
    <lineage>
        <taxon>Bacteria</taxon>
        <taxon>Bacillati</taxon>
        <taxon>Actinomycetota</taxon>
        <taxon>Actinomycetes</taxon>
        <taxon>Cryptosporangiales</taxon>
        <taxon>Cryptosporangiaceae</taxon>
        <taxon>Cryptosporangium</taxon>
    </lineage>
</organism>
<keyword evidence="9" id="KW-1185">Reference proteome</keyword>